<accession>A0ABW5P3K7</accession>
<dbReference type="EMBL" id="JBHUMK010000025">
    <property type="protein sequence ID" value="MFD2609065.1"/>
    <property type="molecule type" value="Genomic_DNA"/>
</dbReference>
<reference evidence="2" key="1">
    <citation type="journal article" date="2019" name="Int. J. Syst. Evol. Microbiol.">
        <title>The Global Catalogue of Microorganisms (GCM) 10K type strain sequencing project: providing services to taxonomists for standard genome sequencing and annotation.</title>
        <authorList>
            <consortium name="The Broad Institute Genomics Platform"/>
            <consortium name="The Broad Institute Genome Sequencing Center for Infectious Disease"/>
            <person name="Wu L."/>
            <person name="Ma J."/>
        </authorList>
    </citation>
    <scope>NUCLEOTIDE SEQUENCE [LARGE SCALE GENOMIC DNA]</scope>
    <source>
        <strain evidence="2">KCTC 33842</strain>
    </source>
</reference>
<sequence length="200" mass="21266">MTGPSPLLPALRSLEPLGLSLAACQGWATTLSGPQAERLAVPLERAFRGLDAAGADTEYLRSAAFPAHVTQVLRAAEVAESDAKVELLARALAGCVRRPGTPRVDRTQTLRLVEALSDRELHVLAEVFEFLDPLNPFADTLPPSLPLPTLGLSRDEGEAALLGLGQLGLLRRVAEGWQLTPLARSVLTLTGLGGVEHLFL</sequence>
<evidence type="ECO:0000313" key="2">
    <source>
        <dbReference type="Proteomes" id="UP001597475"/>
    </source>
</evidence>
<organism evidence="1 2">
    <name type="scientific">Deinococcus taklimakanensis</name>
    <dbReference type="NCBI Taxonomy" id="536443"/>
    <lineage>
        <taxon>Bacteria</taxon>
        <taxon>Thermotogati</taxon>
        <taxon>Deinococcota</taxon>
        <taxon>Deinococci</taxon>
        <taxon>Deinococcales</taxon>
        <taxon>Deinococcaceae</taxon>
        <taxon>Deinococcus</taxon>
    </lineage>
</organism>
<evidence type="ECO:0000313" key="1">
    <source>
        <dbReference type="EMBL" id="MFD2609065.1"/>
    </source>
</evidence>
<dbReference type="Proteomes" id="UP001597475">
    <property type="component" value="Unassembled WGS sequence"/>
</dbReference>
<dbReference type="RefSeq" id="WP_386844140.1">
    <property type="nucleotide sequence ID" value="NZ_JBHUMK010000025.1"/>
</dbReference>
<gene>
    <name evidence="1" type="ORF">ACFSR9_06375</name>
</gene>
<name>A0ABW5P3K7_9DEIO</name>
<protein>
    <submittedName>
        <fullName evidence="1">Uncharacterized protein</fullName>
    </submittedName>
</protein>
<keyword evidence="2" id="KW-1185">Reference proteome</keyword>
<comment type="caution">
    <text evidence="1">The sequence shown here is derived from an EMBL/GenBank/DDBJ whole genome shotgun (WGS) entry which is preliminary data.</text>
</comment>
<proteinExistence type="predicted"/>